<evidence type="ECO:0000259" key="6">
    <source>
        <dbReference type="PROSITE" id="PS50949"/>
    </source>
</evidence>
<evidence type="ECO:0000256" key="1">
    <source>
        <dbReference type="ARBA" id="ARBA00005384"/>
    </source>
</evidence>
<dbReference type="OrthoDB" id="9808770at2"/>
<dbReference type="GO" id="GO:0008483">
    <property type="term" value="F:transaminase activity"/>
    <property type="evidence" value="ECO:0007669"/>
    <property type="project" value="UniProtKB-KW"/>
</dbReference>
<keyword evidence="2" id="KW-0663">Pyridoxal phosphate</keyword>
<proteinExistence type="inferred from homology"/>
<comment type="caution">
    <text evidence="7">The sequence shown here is derived from an EMBL/GenBank/DDBJ whole genome shotgun (WGS) entry which is preliminary data.</text>
</comment>
<dbReference type="Pfam" id="PF00155">
    <property type="entry name" value="Aminotran_1_2"/>
    <property type="match status" value="1"/>
</dbReference>
<keyword evidence="4" id="KW-0238">DNA-binding</keyword>
<dbReference type="Pfam" id="PF00392">
    <property type="entry name" value="GntR"/>
    <property type="match status" value="1"/>
</dbReference>
<evidence type="ECO:0000256" key="2">
    <source>
        <dbReference type="ARBA" id="ARBA00022898"/>
    </source>
</evidence>
<keyword evidence="3" id="KW-0805">Transcription regulation</keyword>
<evidence type="ECO:0000256" key="3">
    <source>
        <dbReference type="ARBA" id="ARBA00023015"/>
    </source>
</evidence>
<dbReference type="GO" id="GO:0003700">
    <property type="term" value="F:DNA-binding transcription factor activity"/>
    <property type="evidence" value="ECO:0007669"/>
    <property type="project" value="InterPro"/>
</dbReference>
<evidence type="ECO:0000256" key="5">
    <source>
        <dbReference type="ARBA" id="ARBA00023163"/>
    </source>
</evidence>
<feature type="domain" description="HTH gntR-type" evidence="6">
    <location>
        <begin position="15"/>
        <end position="83"/>
    </location>
</feature>
<gene>
    <name evidence="7" type="ORF">E3W66_08500</name>
</gene>
<dbReference type="InterPro" id="IPR015421">
    <property type="entry name" value="PyrdxlP-dep_Trfase_major"/>
</dbReference>
<keyword evidence="5" id="KW-0804">Transcription</keyword>
<dbReference type="CDD" id="cd07377">
    <property type="entry name" value="WHTH_GntR"/>
    <property type="match status" value="1"/>
</dbReference>
<dbReference type="Proteomes" id="UP000298133">
    <property type="component" value="Unassembled WGS sequence"/>
</dbReference>
<dbReference type="InterPro" id="IPR000524">
    <property type="entry name" value="Tscrpt_reg_HTH_GntR"/>
</dbReference>
<dbReference type="GO" id="GO:0030170">
    <property type="term" value="F:pyridoxal phosphate binding"/>
    <property type="evidence" value="ECO:0007669"/>
    <property type="project" value="InterPro"/>
</dbReference>
<evidence type="ECO:0000256" key="4">
    <source>
        <dbReference type="ARBA" id="ARBA00023125"/>
    </source>
</evidence>
<dbReference type="InterPro" id="IPR036388">
    <property type="entry name" value="WH-like_DNA-bd_sf"/>
</dbReference>
<dbReference type="SUPFAM" id="SSF53383">
    <property type="entry name" value="PLP-dependent transferases"/>
    <property type="match status" value="1"/>
</dbReference>
<dbReference type="InterPro" id="IPR051446">
    <property type="entry name" value="HTH_trans_reg/aminotransferase"/>
</dbReference>
<dbReference type="AlphaFoldDB" id="A0A4Y8UFD8"/>
<dbReference type="InterPro" id="IPR004839">
    <property type="entry name" value="Aminotransferase_I/II_large"/>
</dbReference>
<dbReference type="SUPFAM" id="SSF46785">
    <property type="entry name" value="Winged helix' DNA-binding domain"/>
    <property type="match status" value="1"/>
</dbReference>
<dbReference type="Gene3D" id="1.10.10.10">
    <property type="entry name" value="Winged helix-like DNA-binding domain superfamily/Winged helix DNA-binding domain"/>
    <property type="match status" value="1"/>
</dbReference>
<keyword evidence="7" id="KW-0808">Transferase</keyword>
<dbReference type="EMBL" id="SPIA01000003">
    <property type="protein sequence ID" value="TFH67515.1"/>
    <property type="molecule type" value="Genomic_DNA"/>
</dbReference>
<name>A0A4Y8UFD8_9GAMM</name>
<dbReference type="CDD" id="cd00609">
    <property type="entry name" value="AAT_like"/>
    <property type="match status" value="1"/>
</dbReference>
<dbReference type="PANTHER" id="PTHR46577">
    <property type="entry name" value="HTH-TYPE TRANSCRIPTIONAL REGULATORY PROTEIN GABR"/>
    <property type="match status" value="1"/>
</dbReference>
<dbReference type="PANTHER" id="PTHR46577:SF1">
    <property type="entry name" value="HTH-TYPE TRANSCRIPTIONAL REGULATORY PROTEIN GABR"/>
    <property type="match status" value="1"/>
</dbReference>
<evidence type="ECO:0000313" key="7">
    <source>
        <dbReference type="EMBL" id="TFH67515.1"/>
    </source>
</evidence>
<comment type="similarity">
    <text evidence="1">In the C-terminal section; belongs to the class-I pyridoxal-phosphate-dependent aminotransferase family.</text>
</comment>
<dbReference type="SMART" id="SM00345">
    <property type="entry name" value="HTH_GNTR"/>
    <property type="match status" value="1"/>
</dbReference>
<dbReference type="PROSITE" id="PS50949">
    <property type="entry name" value="HTH_GNTR"/>
    <property type="match status" value="1"/>
</dbReference>
<dbReference type="GO" id="GO:0003677">
    <property type="term" value="F:DNA binding"/>
    <property type="evidence" value="ECO:0007669"/>
    <property type="project" value="UniProtKB-KW"/>
</dbReference>
<reference evidence="7 8" key="1">
    <citation type="submission" date="2019-03" db="EMBL/GenBank/DDBJ databases">
        <title>Draft genome of Gammaproteobacteria bacterium LSUCC0057, a member of the SAR92 clade.</title>
        <authorList>
            <person name="Lanclos V.C."/>
            <person name="Doiron C."/>
            <person name="Henson M.W."/>
            <person name="Thrash J.C."/>
        </authorList>
    </citation>
    <scope>NUCLEOTIDE SEQUENCE [LARGE SCALE GENOMIC DNA]</scope>
    <source>
        <strain evidence="7 8">LSUCC0057</strain>
    </source>
</reference>
<evidence type="ECO:0000313" key="8">
    <source>
        <dbReference type="Proteomes" id="UP000298133"/>
    </source>
</evidence>
<keyword evidence="7" id="KW-0032">Aminotransferase</keyword>
<protein>
    <submittedName>
        <fullName evidence="7">PLP-dependent aminotransferase family protein</fullName>
    </submittedName>
</protein>
<dbReference type="Gene3D" id="3.40.640.10">
    <property type="entry name" value="Type I PLP-dependent aspartate aminotransferase-like (Major domain)"/>
    <property type="match status" value="1"/>
</dbReference>
<sequence length="490" mass="53963">MALELLLNLDHGGERTLQKQIVDQLALAIVNGTLPLEQPLPSSRVLSAQLGVGRNTVILAYQSLLDDGYIISRERSGYFVNPALLRGVRPQQLAAQTVQGEPVQWSQRWHNPPSQLPRLAKPVNWQQFPYPFIYGQISSNLFPVNHWRECSRDAVSVGAIRHWSAERLGHDDPLLIAQVRSRLLPRRGVIAEPENILITVGTQQGLALIAQLLWNRPEVRVGVENPGYVDLHNLVALSAAEQVALDVDDSGVIVDATLRSCDYLCVTPSHQSPTTVTMPLGRRQALLRAAAENDVVIIEDDYEGEFNYLSRPLPALKSMDVDGRVIYLGSLSKTLSPGIRLGYLVAAKELIEELRALRRLMVRHPAANNQHTLALFLQRGYHDSLIGKLYSTYAERYTVMKQALADYLPQLTVSPSSGGSSFWLQAPAGVDSVALAEAAAAQGIIIEPGAQHFIGSEPPSNTFRMGFSALPAEQIETGVRLLSEILVERL</sequence>
<keyword evidence="8" id="KW-1185">Reference proteome</keyword>
<dbReference type="InterPro" id="IPR015424">
    <property type="entry name" value="PyrdxlP-dep_Trfase"/>
</dbReference>
<accession>A0A4Y8UFD8</accession>
<organism evidence="7 8">
    <name type="scientific">Gammaproteobacteria bacterium LSUCC0057</name>
    <dbReference type="NCBI Taxonomy" id="2559237"/>
    <lineage>
        <taxon>Bacteria</taxon>
        <taxon>Pseudomonadati</taxon>
        <taxon>Pseudomonadota</taxon>
        <taxon>Gammaproteobacteria</taxon>
        <taxon>Cellvibrionales</taxon>
        <taxon>Porticoccaceae</taxon>
        <taxon>SAR92 clade</taxon>
    </lineage>
</organism>
<dbReference type="InterPro" id="IPR036390">
    <property type="entry name" value="WH_DNA-bd_sf"/>
</dbReference>